<dbReference type="Proteomes" id="UP000502823">
    <property type="component" value="Unassembled WGS sequence"/>
</dbReference>
<dbReference type="InterPro" id="IPR036691">
    <property type="entry name" value="Endo/exonu/phosph_ase_sf"/>
</dbReference>
<feature type="non-terminal residue" evidence="2">
    <location>
        <position position="302"/>
    </location>
</feature>
<gene>
    <name evidence="2" type="ORF">Cfor_03643</name>
</gene>
<dbReference type="InterPro" id="IPR000477">
    <property type="entry name" value="RT_dom"/>
</dbReference>
<keyword evidence="3" id="KW-1185">Reference proteome</keyword>
<protein>
    <recommendedName>
        <fullName evidence="1">Reverse transcriptase domain-containing protein</fullName>
    </recommendedName>
</protein>
<evidence type="ECO:0000313" key="2">
    <source>
        <dbReference type="EMBL" id="GFG28533.1"/>
    </source>
</evidence>
<reference evidence="3" key="1">
    <citation type="submission" date="2020-01" db="EMBL/GenBank/DDBJ databases">
        <title>Draft genome sequence of the Termite Coptotermes fromosanus.</title>
        <authorList>
            <person name="Itakura S."/>
            <person name="Yosikawa Y."/>
            <person name="Umezawa K."/>
        </authorList>
    </citation>
    <scope>NUCLEOTIDE SEQUENCE [LARGE SCALE GENOMIC DNA]</scope>
</reference>
<comment type="caution">
    <text evidence="2">The sequence shown here is derived from an EMBL/GenBank/DDBJ whole genome shotgun (WGS) entry which is preliminary data.</text>
</comment>
<organism evidence="2 3">
    <name type="scientific">Coptotermes formosanus</name>
    <name type="common">Formosan subterranean termite</name>
    <dbReference type="NCBI Taxonomy" id="36987"/>
    <lineage>
        <taxon>Eukaryota</taxon>
        <taxon>Metazoa</taxon>
        <taxon>Ecdysozoa</taxon>
        <taxon>Arthropoda</taxon>
        <taxon>Hexapoda</taxon>
        <taxon>Insecta</taxon>
        <taxon>Pterygota</taxon>
        <taxon>Neoptera</taxon>
        <taxon>Polyneoptera</taxon>
        <taxon>Dictyoptera</taxon>
        <taxon>Blattodea</taxon>
        <taxon>Blattoidea</taxon>
        <taxon>Termitoidae</taxon>
        <taxon>Rhinotermitidae</taxon>
        <taxon>Coptotermes</taxon>
    </lineage>
</organism>
<evidence type="ECO:0000259" key="1">
    <source>
        <dbReference type="Pfam" id="PF00078"/>
    </source>
</evidence>
<evidence type="ECO:0000313" key="3">
    <source>
        <dbReference type="Proteomes" id="UP000502823"/>
    </source>
</evidence>
<dbReference type="OrthoDB" id="445826at2759"/>
<proteinExistence type="predicted"/>
<dbReference type="Gene3D" id="3.60.10.10">
    <property type="entry name" value="Endonuclease/exonuclease/phosphatase"/>
    <property type="match status" value="1"/>
</dbReference>
<sequence>MTEHHLKDYEIEATHIPKYKLGAKYCREKLKNGGVCIYIQEALKFTRVNLQKHCKEQDIEIAAIQIKFQEKNVIIFCTYRAPSDNNKHINASISNPITYLQNNFRSFTKINWQYASTYELEKIIKSLKTKNSSGYDEVSNRIIKLSSPFIISPLTCICNAILSTGVFPDRLKYAIVKPVFKKGNRQEISNYRPISLLTSFSKIIEKLIYARLLTHIHTNSILAHEQYGFRTHSSTEKAAFALVNSVLTAMNNNLIVGGIFCDLQKAFDCVNHKILLDKLEFYGIEGKLKTLIESYLTGRHQM</sequence>
<dbReference type="AlphaFoldDB" id="A0A6L2P8F3"/>
<dbReference type="PANTHER" id="PTHR19446">
    <property type="entry name" value="REVERSE TRANSCRIPTASES"/>
    <property type="match status" value="1"/>
</dbReference>
<dbReference type="EMBL" id="BLKM01000071">
    <property type="protein sequence ID" value="GFG28533.1"/>
    <property type="molecule type" value="Genomic_DNA"/>
</dbReference>
<dbReference type="InParanoid" id="A0A6L2P8F3"/>
<feature type="domain" description="Reverse transcriptase" evidence="1">
    <location>
        <begin position="182"/>
        <end position="296"/>
    </location>
</feature>
<accession>A0A6L2P8F3</accession>
<name>A0A6L2P8F3_COPFO</name>
<dbReference type="Pfam" id="PF00078">
    <property type="entry name" value="RVT_1"/>
    <property type="match status" value="1"/>
</dbReference>